<feature type="binding site" evidence="2">
    <location>
        <begin position="7"/>
        <end position="14"/>
    </location>
    <ligand>
        <name>substrate</name>
    </ligand>
</feature>
<feature type="active site" description="Proton donor/acceptor" evidence="1">
    <location>
        <position position="83"/>
    </location>
</feature>
<dbReference type="InterPro" id="IPR013078">
    <property type="entry name" value="His_Pase_superF_clade-1"/>
</dbReference>
<dbReference type="GO" id="GO:0016791">
    <property type="term" value="F:phosphatase activity"/>
    <property type="evidence" value="ECO:0007669"/>
    <property type="project" value="TreeGrafter"/>
</dbReference>
<dbReference type="AlphaFoldDB" id="A0A9D2EHX5"/>
<dbReference type="PANTHER" id="PTHR48100">
    <property type="entry name" value="BROAD-SPECIFICITY PHOSPHATASE YOR283W-RELATED"/>
    <property type="match status" value="1"/>
</dbReference>
<dbReference type="Pfam" id="PF00300">
    <property type="entry name" value="His_Phos_1"/>
    <property type="match status" value="1"/>
</dbReference>
<dbReference type="InterPro" id="IPR050275">
    <property type="entry name" value="PGM_Phosphatase"/>
</dbReference>
<dbReference type="Gene3D" id="3.40.50.1240">
    <property type="entry name" value="Phosphoglycerate mutase-like"/>
    <property type="match status" value="1"/>
</dbReference>
<dbReference type="InterPro" id="IPR001345">
    <property type="entry name" value="PG/BPGM_mutase_AS"/>
</dbReference>
<organism evidence="3 4">
    <name type="scientific">Candidatus Ruania gallistercoris</name>
    <dbReference type="NCBI Taxonomy" id="2838746"/>
    <lineage>
        <taxon>Bacteria</taxon>
        <taxon>Bacillati</taxon>
        <taxon>Actinomycetota</taxon>
        <taxon>Actinomycetes</taxon>
        <taxon>Micrococcales</taxon>
        <taxon>Ruaniaceae</taxon>
        <taxon>Ruania</taxon>
    </lineage>
</organism>
<proteinExistence type="predicted"/>
<dbReference type="CDD" id="cd07067">
    <property type="entry name" value="HP_PGM_like"/>
    <property type="match status" value="1"/>
</dbReference>
<evidence type="ECO:0000256" key="1">
    <source>
        <dbReference type="PIRSR" id="PIRSR613078-1"/>
    </source>
</evidence>
<dbReference type="SUPFAM" id="SSF53254">
    <property type="entry name" value="Phosphoglycerate mutase-like"/>
    <property type="match status" value="1"/>
</dbReference>
<comment type="caution">
    <text evidence="3">The sequence shown here is derived from an EMBL/GenBank/DDBJ whole genome shotgun (WGS) entry which is preliminary data.</text>
</comment>
<gene>
    <name evidence="3" type="ORF">H9815_18660</name>
</gene>
<dbReference type="GO" id="GO:0005737">
    <property type="term" value="C:cytoplasm"/>
    <property type="evidence" value="ECO:0007669"/>
    <property type="project" value="TreeGrafter"/>
</dbReference>
<evidence type="ECO:0000256" key="2">
    <source>
        <dbReference type="PIRSR" id="PIRSR613078-2"/>
    </source>
</evidence>
<feature type="binding site" evidence="2">
    <location>
        <position position="59"/>
    </location>
    <ligand>
        <name>substrate</name>
    </ligand>
</feature>
<protein>
    <submittedName>
        <fullName evidence="3">Histidine phosphatase family protein</fullName>
    </submittedName>
</protein>
<evidence type="ECO:0000313" key="4">
    <source>
        <dbReference type="Proteomes" id="UP000824037"/>
    </source>
</evidence>
<feature type="active site" description="Tele-phosphohistidine intermediate" evidence="1">
    <location>
        <position position="8"/>
    </location>
</feature>
<reference evidence="3" key="1">
    <citation type="journal article" date="2021" name="PeerJ">
        <title>Extensive microbial diversity within the chicken gut microbiome revealed by metagenomics and culture.</title>
        <authorList>
            <person name="Gilroy R."/>
            <person name="Ravi A."/>
            <person name="Getino M."/>
            <person name="Pursley I."/>
            <person name="Horton D.L."/>
            <person name="Alikhan N.F."/>
            <person name="Baker D."/>
            <person name="Gharbi K."/>
            <person name="Hall N."/>
            <person name="Watson M."/>
            <person name="Adriaenssens E.M."/>
            <person name="Foster-Nyarko E."/>
            <person name="Jarju S."/>
            <person name="Secka A."/>
            <person name="Antonio M."/>
            <person name="Oren A."/>
            <person name="Chaudhuri R.R."/>
            <person name="La Ragione R."/>
            <person name="Hildebrand F."/>
            <person name="Pallen M.J."/>
        </authorList>
    </citation>
    <scope>NUCLEOTIDE SEQUENCE</scope>
    <source>
        <strain evidence="3">ChiGjej4B4-7305</strain>
    </source>
</reference>
<evidence type="ECO:0000313" key="3">
    <source>
        <dbReference type="EMBL" id="HIZ37803.1"/>
    </source>
</evidence>
<reference evidence="3" key="2">
    <citation type="submission" date="2021-04" db="EMBL/GenBank/DDBJ databases">
        <authorList>
            <person name="Gilroy R."/>
        </authorList>
    </citation>
    <scope>NUCLEOTIDE SEQUENCE</scope>
    <source>
        <strain evidence="3">ChiGjej4B4-7305</strain>
    </source>
</reference>
<dbReference type="InterPro" id="IPR029033">
    <property type="entry name" value="His_PPase_superfam"/>
</dbReference>
<dbReference type="PANTHER" id="PTHR48100:SF62">
    <property type="entry name" value="GLUCOSYL-3-PHOSPHOGLYCERATE PHOSPHATASE"/>
    <property type="match status" value="1"/>
</dbReference>
<name>A0A9D2EHX5_9MICO</name>
<dbReference type="SMART" id="SM00855">
    <property type="entry name" value="PGAM"/>
    <property type="match status" value="1"/>
</dbReference>
<sequence length="205" mass="21818">MQVIMVRHGESHWNVEQRYQGQADSGLTERGRAQAAQAAHTLVEEVGRMETVWSSDLPRARDTAQAYADLTGATVVEDKRLREISVGDWSGRTLAEVAAELPDVVAASKAGLDPRRGGGETFVEQRARVSECLEELAQTGLDQVLVFTHGGSIQVGAAYAAGLPSPGHHSMAPASNCSRTVLRLGGAGNAIVRYNVPLPGGVETY</sequence>
<accession>A0A9D2EHX5</accession>
<dbReference type="Proteomes" id="UP000824037">
    <property type="component" value="Unassembled WGS sequence"/>
</dbReference>
<dbReference type="EMBL" id="DXBY01000322">
    <property type="protein sequence ID" value="HIZ37803.1"/>
    <property type="molecule type" value="Genomic_DNA"/>
</dbReference>
<dbReference type="PROSITE" id="PS00175">
    <property type="entry name" value="PG_MUTASE"/>
    <property type="match status" value="1"/>
</dbReference>